<evidence type="ECO:0000256" key="2">
    <source>
        <dbReference type="ARBA" id="ARBA00023125"/>
    </source>
</evidence>
<reference evidence="9" key="3">
    <citation type="submission" date="2018-08" db="UniProtKB">
        <authorList>
            <consortium name="EnsemblPlants"/>
        </authorList>
    </citation>
    <scope>IDENTIFICATION</scope>
    <source>
        <strain evidence="9">cv. Bd21</strain>
    </source>
</reference>
<keyword evidence="4" id="KW-0539">Nucleus</keyword>
<dbReference type="CDD" id="cd06407">
    <property type="entry name" value="PB1_NLP"/>
    <property type="match status" value="1"/>
</dbReference>
<dbReference type="InterPro" id="IPR045012">
    <property type="entry name" value="NLP"/>
</dbReference>
<dbReference type="GO" id="GO:0003677">
    <property type="term" value="F:DNA binding"/>
    <property type="evidence" value="ECO:0007669"/>
    <property type="project" value="UniProtKB-KW"/>
</dbReference>
<feature type="domain" description="PB1" evidence="7">
    <location>
        <begin position="635"/>
        <end position="730"/>
    </location>
</feature>
<dbReference type="SMART" id="SM00666">
    <property type="entry name" value="PB1"/>
    <property type="match status" value="1"/>
</dbReference>
<accession>A0A0Q3PUU3</accession>
<feature type="region of interest" description="Disordered" evidence="5">
    <location>
        <begin position="17"/>
        <end position="36"/>
    </location>
</feature>
<reference evidence="8" key="2">
    <citation type="submission" date="2017-06" db="EMBL/GenBank/DDBJ databases">
        <title>WGS assembly of Brachypodium distachyon.</title>
        <authorList>
            <consortium name="The International Brachypodium Initiative"/>
            <person name="Lucas S."/>
            <person name="Harmon-Smith M."/>
            <person name="Lail K."/>
            <person name="Tice H."/>
            <person name="Grimwood J."/>
            <person name="Bruce D."/>
            <person name="Barry K."/>
            <person name="Shu S."/>
            <person name="Lindquist E."/>
            <person name="Wang M."/>
            <person name="Pitluck S."/>
            <person name="Vogel J.P."/>
            <person name="Garvin D.F."/>
            <person name="Mockler T.C."/>
            <person name="Schmutz J."/>
            <person name="Rokhsar D."/>
            <person name="Bevan M.W."/>
        </authorList>
    </citation>
    <scope>NUCLEOTIDE SEQUENCE</scope>
    <source>
        <strain evidence="8">Bd21</strain>
    </source>
</reference>
<keyword evidence="3" id="KW-0804">Transcription</keyword>
<dbReference type="ExpressionAtlas" id="A0A0Q3PUU3">
    <property type="expression patterns" value="baseline"/>
</dbReference>
<feature type="region of interest" description="Disordered" evidence="5">
    <location>
        <begin position="486"/>
        <end position="509"/>
    </location>
</feature>
<dbReference type="PANTHER" id="PTHR32002">
    <property type="entry name" value="PROTEIN NLP8"/>
    <property type="match status" value="1"/>
</dbReference>
<dbReference type="Pfam" id="PF22922">
    <property type="entry name" value="GAF_NLP"/>
    <property type="match status" value="1"/>
</dbReference>
<dbReference type="InterPro" id="IPR053793">
    <property type="entry name" value="PB1-like"/>
</dbReference>
<dbReference type="EMBL" id="CM000882">
    <property type="protein sequence ID" value="KQJ93201.1"/>
    <property type="molecule type" value="Genomic_DNA"/>
</dbReference>
<dbReference type="Pfam" id="PF00564">
    <property type="entry name" value="PB1"/>
    <property type="match status" value="1"/>
</dbReference>
<dbReference type="InterPro" id="IPR055081">
    <property type="entry name" value="NLP1-9_GAF"/>
</dbReference>
<keyword evidence="2" id="KW-0238">DNA-binding</keyword>
<gene>
    <name evidence="8" type="ORF">BRADI_3g03170v3</name>
</gene>
<dbReference type="EnsemblPlants" id="KQJ93201">
    <property type="protein sequence ID" value="KQJ93201"/>
    <property type="gene ID" value="BRADI_3g03170v3"/>
</dbReference>
<evidence type="ECO:0000313" key="9">
    <source>
        <dbReference type="EnsemblPlants" id="KQJ93201"/>
    </source>
</evidence>
<dbReference type="InParanoid" id="A0A0Q3PUU3"/>
<dbReference type="InterPro" id="IPR003035">
    <property type="entry name" value="RWP-RK_dom"/>
</dbReference>
<sequence>MGVDADVERVLSLRLGDRDAGSDGESASGGSGGGGAVKERIARALRLYKESSSSSGAGGEEGALLLQVWAPVAAGGRRVLATRGQPFLVLAAAASPSSSAPARCCRRRLLQYRAVSLAHVFSVDGDGECVSWEERGLPGRAFDAGAAEWTPNVQLYGAGEYARVSHALVHDVQGSLALPVLDPAATGRRCLAVIEMVTTAPMACFAAEAHKLCKALQAVALRGSEICYSLPAKIPNPEATRAAMSEVSHLLATVAGAHQLPLAQAWVRCKRCSSSSSTDTVHDDGDEHISLTTAGAPFHLTAGSGFRDACTEHHLHAGQGAVGEAAVSGSPSFCVDIARRSKAAYPLAHYARLHGLAGCLAVPLWLRRFAMHEDAGSEDEEECVLLEFFLPPDCRGVDEQKAAVEAVAATVREECSGDGLKAMSGLRDLSLEAVFADGVHTITVADAAAHELNDHGDFGRGDSDEEDEHLAVDVAGGDLAVNIHGADQNGVGDGVSQPEKKKTGRKAGKPVGLKELQGYFSGSLKDAARSLGVCPTTMKRICRQHGISRWPFRKISKVNRALSKIRRAAIESEDCSPKPVAASSSHPAPDPQNLCLSSALGDTSSQGSSQEPPPLTRTALPKSLLRHSNGADREVVTIKASYREDIIRFRVPCSSGITAVKEEVAKRLGLDASGFDVKYLDDDHEWVLLSCDADFQECLDVAPVLPPSASAAAHGARQVSPVVRLMVQEVADNLRRFCGSSD</sequence>
<evidence type="ECO:0000256" key="4">
    <source>
        <dbReference type="ARBA" id="ARBA00023242"/>
    </source>
</evidence>
<keyword evidence="1" id="KW-0805">Transcription regulation</keyword>
<dbReference type="SUPFAM" id="SSF54277">
    <property type="entry name" value="CAD &amp; PB1 domains"/>
    <property type="match status" value="1"/>
</dbReference>
<dbReference type="InterPro" id="IPR000270">
    <property type="entry name" value="PB1_dom"/>
</dbReference>
<dbReference type="PROSITE" id="PS51519">
    <property type="entry name" value="RWP_RK"/>
    <property type="match status" value="1"/>
</dbReference>
<evidence type="ECO:0000259" key="7">
    <source>
        <dbReference type="PROSITE" id="PS51745"/>
    </source>
</evidence>
<evidence type="ECO:0000256" key="1">
    <source>
        <dbReference type="ARBA" id="ARBA00023015"/>
    </source>
</evidence>
<evidence type="ECO:0000313" key="10">
    <source>
        <dbReference type="Proteomes" id="UP000008810"/>
    </source>
</evidence>
<evidence type="ECO:0000259" key="6">
    <source>
        <dbReference type="PROSITE" id="PS51519"/>
    </source>
</evidence>
<protein>
    <recommendedName>
        <fullName evidence="11">RWP-RK domain-containing protein</fullName>
    </recommendedName>
</protein>
<dbReference type="PROSITE" id="PS51745">
    <property type="entry name" value="PB1"/>
    <property type="match status" value="1"/>
</dbReference>
<dbReference type="Pfam" id="PF02042">
    <property type="entry name" value="RWP-RK"/>
    <property type="match status" value="1"/>
</dbReference>
<dbReference type="GO" id="GO:0003700">
    <property type="term" value="F:DNA-binding transcription factor activity"/>
    <property type="evidence" value="ECO:0007669"/>
    <property type="project" value="InterPro"/>
</dbReference>
<dbReference type="PANTHER" id="PTHR32002:SF74">
    <property type="entry name" value="OS02G0136000 PROTEIN"/>
    <property type="match status" value="1"/>
</dbReference>
<dbReference type="Gene3D" id="3.10.20.90">
    <property type="entry name" value="Phosphatidylinositol 3-kinase Catalytic Subunit, Chain A, domain 1"/>
    <property type="match status" value="1"/>
</dbReference>
<evidence type="ECO:0000256" key="5">
    <source>
        <dbReference type="SAM" id="MobiDB-lite"/>
    </source>
</evidence>
<name>A0A0Q3PUU3_BRADI</name>
<dbReference type="Proteomes" id="UP000008810">
    <property type="component" value="Chromosome 3"/>
</dbReference>
<dbReference type="OrthoDB" id="6270329at2759"/>
<dbReference type="AlphaFoldDB" id="A0A0Q3PUU3"/>
<proteinExistence type="predicted"/>
<feature type="compositionally biased region" description="Gly residues" evidence="5">
    <location>
        <begin position="27"/>
        <end position="36"/>
    </location>
</feature>
<reference evidence="8 9" key="1">
    <citation type="journal article" date="2010" name="Nature">
        <title>Genome sequencing and analysis of the model grass Brachypodium distachyon.</title>
        <authorList>
            <consortium name="International Brachypodium Initiative"/>
        </authorList>
    </citation>
    <scope>NUCLEOTIDE SEQUENCE [LARGE SCALE GENOMIC DNA]</scope>
    <source>
        <strain evidence="8 9">Bd21</strain>
    </source>
</reference>
<feature type="compositionally biased region" description="Polar residues" evidence="5">
    <location>
        <begin position="594"/>
        <end position="610"/>
    </location>
</feature>
<dbReference type="STRING" id="15368.A0A0Q3PUU3"/>
<keyword evidence="10" id="KW-1185">Reference proteome</keyword>
<feature type="region of interest" description="Disordered" evidence="5">
    <location>
        <begin position="573"/>
        <end position="626"/>
    </location>
</feature>
<dbReference type="Gramene" id="KQJ93201">
    <property type="protein sequence ID" value="KQJ93201"/>
    <property type="gene ID" value="BRADI_3g03170v3"/>
</dbReference>
<organism evidence="8">
    <name type="scientific">Brachypodium distachyon</name>
    <name type="common">Purple false brome</name>
    <name type="synonym">Trachynia distachya</name>
    <dbReference type="NCBI Taxonomy" id="15368"/>
    <lineage>
        <taxon>Eukaryota</taxon>
        <taxon>Viridiplantae</taxon>
        <taxon>Streptophyta</taxon>
        <taxon>Embryophyta</taxon>
        <taxon>Tracheophyta</taxon>
        <taxon>Spermatophyta</taxon>
        <taxon>Magnoliopsida</taxon>
        <taxon>Liliopsida</taxon>
        <taxon>Poales</taxon>
        <taxon>Poaceae</taxon>
        <taxon>BOP clade</taxon>
        <taxon>Pooideae</taxon>
        <taxon>Stipodae</taxon>
        <taxon>Brachypodieae</taxon>
        <taxon>Brachypodium</taxon>
    </lineage>
</organism>
<feature type="domain" description="RWP-RK" evidence="6">
    <location>
        <begin position="493"/>
        <end position="578"/>
    </location>
</feature>
<evidence type="ECO:0000313" key="8">
    <source>
        <dbReference type="EMBL" id="KQJ93201.1"/>
    </source>
</evidence>
<evidence type="ECO:0000256" key="3">
    <source>
        <dbReference type="ARBA" id="ARBA00023163"/>
    </source>
</evidence>
<evidence type="ECO:0008006" key="11">
    <source>
        <dbReference type="Google" id="ProtNLM"/>
    </source>
</evidence>
<dbReference type="InterPro" id="IPR034891">
    <property type="entry name" value="PB1_NLP"/>
</dbReference>